<dbReference type="SUPFAM" id="SSF50199">
    <property type="entry name" value="Staphylococcal nuclease"/>
    <property type="match status" value="1"/>
</dbReference>
<keyword evidence="2" id="KW-0255">Endonuclease</keyword>
<accession>A0ABS9VLS9</accession>
<organism evidence="5 6">
    <name type="scientific">Sphingomonas telluris</name>
    <dbReference type="NCBI Taxonomy" id="2907998"/>
    <lineage>
        <taxon>Bacteria</taxon>
        <taxon>Pseudomonadati</taxon>
        <taxon>Pseudomonadota</taxon>
        <taxon>Alphaproteobacteria</taxon>
        <taxon>Sphingomonadales</taxon>
        <taxon>Sphingomonadaceae</taxon>
        <taxon>Sphingomonas</taxon>
    </lineage>
</organism>
<reference evidence="5 6" key="1">
    <citation type="submission" date="2022-03" db="EMBL/GenBank/DDBJ databases">
        <authorList>
            <person name="Jo J.-H."/>
            <person name="Im W.-T."/>
        </authorList>
    </citation>
    <scope>NUCLEOTIDE SEQUENCE [LARGE SCALE GENOMIC DNA]</scope>
    <source>
        <strain evidence="5 6">SM33</strain>
    </source>
</reference>
<dbReference type="InterPro" id="IPR016071">
    <property type="entry name" value="Staphylococal_nuclease_OB-fold"/>
</dbReference>
<keyword evidence="5" id="KW-0238">DNA-binding</keyword>
<dbReference type="Gene3D" id="3.30.65.10">
    <property type="entry name" value="Bacterial Topoisomerase I, domain 1"/>
    <property type="match status" value="1"/>
</dbReference>
<evidence type="ECO:0000259" key="4">
    <source>
        <dbReference type="PROSITE" id="PS50830"/>
    </source>
</evidence>
<dbReference type="PROSITE" id="PS50830">
    <property type="entry name" value="TNASE_3"/>
    <property type="match status" value="1"/>
</dbReference>
<proteinExistence type="predicted"/>
<dbReference type="Gene3D" id="2.40.50.90">
    <property type="match status" value="1"/>
</dbReference>
<feature type="domain" description="TNase-like" evidence="4">
    <location>
        <begin position="11"/>
        <end position="149"/>
    </location>
</feature>
<dbReference type="PANTHER" id="PTHR12302:SF3">
    <property type="entry name" value="SERINE_THREONINE-PROTEIN KINASE 31"/>
    <property type="match status" value="1"/>
</dbReference>
<keyword evidence="1" id="KW-0540">Nuclease</keyword>
<comment type="caution">
    <text evidence="5">The sequence shown here is derived from an EMBL/GenBank/DDBJ whole genome shotgun (WGS) entry which is preliminary data.</text>
</comment>
<evidence type="ECO:0000256" key="3">
    <source>
        <dbReference type="ARBA" id="ARBA00022801"/>
    </source>
</evidence>
<dbReference type="PANTHER" id="PTHR12302">
    <property type="entry name" value="EBNA2 BINDING PROTEIN P100"/>
    <property type="match status" value="1"/>
</dbReference>
<dbReference type="InterPro" id="IPR035437">
    <property type="entry name" value="SNase_OB-fold_sf"/>
</dbReference>
<dbReference type="SUPFAM" id="SSF57783">
    <property type="entry name" value="Zinc beta-ribbon"/>
    <property type="match status" value="1"/>
</dbReference>
<name>A0ABS9VLS9_9SPHN</name>
<sequence>MLIAPEEPGDDTLRVPVLRIFDGDGFLTRISIPGRDLEFETAVRFGFIDAPELGQAGGYEARDFLTSLIGGRWVDLGILLKMDTGRIIDGHGRIVAVPYLRHEGSVCRNIELEMVLNGWAWVLDRYEPDARYFDALDEARRNRRGIWAQTGNIHPWEFKKRAHRKLRSERHERQSGFLFDKAPGPPCPNDGCLGRLVQRSGKFGAFYGCSEFPKCRYARSALE</sequence>
<evidence type="ECO:0000256" key="2">
    <source>
        <dbReference type="ARBA" id="ARBA00022759"/>
    </source>
</evidence>
<dbReference type="SMART" id="SM00318">
    <property type="entry name" value="SNc"/>
    <property type="match status" value="1"/>
</dbReference>
<dbReference type="InterPro" id="IPR013498">
    <property type="entry name" value="Topo_IA_Znf"/>
</dbReference>
<dbReference type="EMBL" id="JAKZHW010000001">
    <property type="protein sequence ID" value="MCH8615910.1"/>
    <property type="molecule type" value="Genomic_DNA"/>
</dbReference>
<dbReference type="Pfam" id="PF00565">
    <property type="entry name" value="SNase"/>
    <property type="match status" value="1"/>
</dbReference>
<evidence type="ECO:0000313" key="6">
    <source>
        <dbReference type="Proteomes" id="UP001203058"/>
    </source>
</evidence>
<dbReference type="GO" id="GO:0003677">
    <property type="term" value="F:DNA binding"/>
    <property type="evidence" value="ECO:0007669"/>
    <property type="project" value="UniProtKB-KW"/>
</dbReference>
<dbReference type="RefSeq" id="WP_241446746.1">
    <property type="nucleotide sequence ID" value="NZ_JAKZHW010000001.1"/>
</dbReference>
<keyword evidence="6" id="KW-1185">Reference proteome</keyword>
<keyword evidence="3" id="KW-0378">Hydrolase</keyword>
<evidence type="ECO:0000313" key="5">
    <source>
        <dbReference type="EMBL" id="MCH8615910.1"/>
    </source>
</evidence>
<dbReference type="Proteomes" id="UP001203058">
    <property type="component" value="Unassembled WGS sequence"/>
</dbReference>
<evidence type="ECO:0000256" key="1">
    <source>
        <dbReference type="ARBA" id="ARBA00022722"/>
    </source>
</evidence>
<gene>
    <name evidence="5" type="ORF">LZ016_07330</name>
</gene>
<dbReference type="Pfam" id="PF01396">
    <property type="entry name" value="Zn_ribbon_Top1"/>
    <property type="match status" value="1"/>
</dbReference>
<protein>
    <submittedName>
        <fullName evidence="5">Topoisomerase DNA-binding C4 zinc finger domain-containing protein</fullName>
    </submittedName>
</protein>